<evidence type="ECO:0000256" key="2">
    <source>
        <dbReference type="ARBA" id="ARBA00022475"/>
    </source>
</evidence>
<dbReference type="InterPro" id="IPR013426">
    <property type="entry name" value="EpsH-like"/>
</dbReference>
<keyword evidence="4 8" id="KW-0812">Transmembrane</keyword>
<proteinExistence type="predicted"/>
<feature type="transmembrane region" description="Helical" evidence="8">
    <location>
        <begin position="183"/>
        <end position="201"/>
    </location>
</feature>
<name>A0A934S6A1_9BACT</name>
<keyword evidence="2" id="KW-1003">Cell membrane</keyword>
<dbReference type="GO" id="GO:0005886">
    <property type="term" value="C:plasma membrane"/>
    <property type="evidence" value="ECO:0007669"/>
    <property type="project" value="UniProtKB-SubCell"/>
</dbReference>
<evidence type="ECO:0000256" key="7">
    <source>
        <dbReference type="ARBA" id="ARBA00023136"/>
    </source>
</evidence>
<dbReference type="NCBIfam" id="TIGR02602">
    <property type="entry name" value="8TM_EpsH"/>
    <property type="match status" value="1"/>
</dbReference>
<evidence type="ECO:0000256" key="8">
    <source>
        <dbReference type="SAM" id="Phobius"/>
    </source>
</evidence>
<keyword evidence="5 9" id="KW-0378">Hydrolase</keyword>
<keyword evidence="6 8" id="KW-1133">Transmembrane helix</keyword>
<comment type="caution">
    <text evidence="9">The sequence shown here is derived from an EMBL/GenBank/DDBJ whole genome shotgun (WGS) entry which is preliminary data.</text>
</comment>
<evidence type="ECO:0000313" key="10">
    <source>
        <dbReference type="Proteomes" id="UP000617628"/>
    </source>
</evidence>
<dbReference type="RefSeq" id="WP_200359595.1">
    <property type="nucleotide sequence ID" value="NZ_JAENIL010000096.1"/>
</dbReference>
<feature type="transmembrane region" description="Helical" evidence="8">
    <location>
        <begin position="24"/>
        <end position="40"/>
    </location>
</feature>
<keyword evidence="7 8" id="KW-0472">Membrane</keyword>
<keyword evidence="3" id="KW-0645">Protease</keyword>
<evidence type="ECO:0000256" key="4">
    <source>
        <dbReference type="ARBA" id="ARBA00022692"/>
    </source>
</evidence>
<dbReference type="NCBIfam" id="TIGR04178">
    <property type="entry name" value="exo_archaeo"/>
    <property type="match status" value="1"/>
</dbReference>
<evidence type="ECO:0000256" key="1">
    <source>
        <dbReference type="ARBA" id="ARBA00004651"/>
    </source>
</evidence>
<gene>
    <name evidence="9" type="primary">xrtC</name>
    <name evidence="9" type="ORF">JIN87_26815</name>
</gene>
<dbReference type="EC" id="3.4.22.-" evidence="9"/>
<feature type="transmembrane region" description="Helical" evidence="8">
    <location>
        <begin position="251"/>
        <end position="268"/>
    </location>
</feature>
<dbReference type="InterPro" id="IPR026488">
    <property type="entry name" value="Exosort_VPDSG"/>
</dbReference>
<evidence type="ECO:0000256" key="5">
    <source>
        <dbReference type="ARBA" id="ARBA00022801"/>
    </source>
</evidence>
<keyword evidence="10" id="KW-1185">Reference proteome</keyword>
<organism evidence="9 10">
    <name type="scientific">Pelagicoccus mobilis</name>
    <dbReference type="NCBI Taxonomy" id="415221"/>
    <lineage>
        <taxon>Bacteria</taxon>
        <taxon>Pseudomonadati</taxon>
        <taxon>Verrucomicrobiota</taxon>
        <taxon>Opitutia</taxon>
        <taxon>Puniceicoccales</taxon>
        <taxon>Pelagicoccaceae</taxon>
        <taxon>Pelagicoccus</taxon>
    </lineage>
</organism>
<feature type="transmembrane region" description="Helical" evidence="8">
    <location>
        <begin position="115"/>
        <end position="133"/>
    </location>
</feature>
<evidence type="ECO:0000256" key="3">
    <source>
        <dbReference type="ARBA" id="ARBA00022670"/>
    </source>
</evidence>
<sequence length="275" mass="31508">MAVLSLLFREPLQYLWGLARSSDLYSHVILIPFVSIYLAWDTSRLKTIEPSQPNRLLALVPVALGAVSLFAFWQTTASPLDPNQIEDYLAYSIFAYVSFIIATIFLLFGRETVRSQIFAILFLVILVPFPVAVREGIQIFFQYTSAEVAYWFIYIAGIPIHREGLIFEMPTIIMEVAPQCSGLRSSLVLFITSLVASYLFLKSPWKRAIFVSLFIPIGILRNAIRILVLAWQCYHIDPSMIHGWFHKHGGQPLFAVTLIPLFIVLWFFRRSEKKN</sequence>
<dbReference type="InterPro" id="IPR026392">
    <property type="entry name" value="Exo/Archaeosortase_dom"/>
</dbReference>
<evidence type="ECO:0000256" key="6">
    <source>
        <dbReference type="ARBA" id="ARBA00022989"/>
    </source>
</evidence>
<dbReference type="AlphaFoldDB" id="A0A934S6A1"/>
<feature type="transmembrane region" description="Helical" evidence="8">
    <location>
        <begin position="88"/>
        <end position="108"/>
    </location>
</feature>
<accession>A0A934S6A1</accession>
<dbReference type="Pfam" id="PF09721">
    <property type="entry name" value="Exosortase_EpsH"/>
    <property type="match status" value="1"/>
</dbReference>
<feature type="transmembrane region" description="Helical" evidence="8">
    <location>
        <begin position="208"/>
        <end position="231"/>
    </location>
</feature>
<dbReference type="Proteomes" id="UP000617628">
    <property type="component" value="Unassembled WGS sequence"/>
</dbReference>
<dbReference type="NCBIfam" id="TIGR04151">
    <property type="entry name" value="exosort_VPDSG"/>
    <property type="match status" value="1"/>
</dbReference>
<feature type="transmembrane region" description="Helical" evidence="8">
    <location>
        <begin position="56"/>
        <end position="76"/>
    </location>
</feature>
<comment type="subcellular location">
    <subcellularLocation>
        <location evidence="1">Cell membrane</location>
        <topology evidence="1">Multi-pass membrane protein</topology>
    </subcellularLocation>
</comment>
<dbReference type="GO" id="GO:0006508">
    <property type="term" value="P:proteolysis"/>
    <property type="evidence" value="ECO:0007669"/>
    <property type="project" value="UniProtKB-KW"/>
</dbReference>
<reference evidence="9" key="1">
    <citation type="submission" date="2021-01" db="EMBL/GenBank/DDBJ databases">
        <title>Modified the classification status of verrucomicrobia.</title>
        <authorList>
            <person name="Feng X."/>
        </authorList>
    </citation>
    <scope>NUCLEOTIDE SEQUENCE</scope>
    <source>
        <strain evidence="9">KCTC 13126</strain>
    </source>
</reference>
<dbReference type="InterPro" id="IPR019127">
    <property type="entry name" value="Exosortase"/>
</dbReference>
<protein>
    <submittedName>
        <fullName evidence="9">VPDSG-CTERM-specific exosortase XrtC</fullName>
        <ecNumber evidence="9">3.4.22.-</ecNumber>
    </submittedName>
</protein>
<dbReference type="EMBL" id="JAENIL010000096">
    <property type="protein sequence ID" value="MBK1880527.1"/>
    <property type="molecule type" value="Genomic_DNA"/>
</dbReference>
<evidence type="ECO:0000313" key="9">
    <source>
        <dbReference type="EMBL" id="MBK1880527.1"/>
    </source>
</evidence>
<dbReference type="GO" id="GO:0008233">
    <property type="term" value="F:peptidase activity"/>
    <property type="evidence" value="ECO:0007669"/>
    <property type="project" value="UniProtKB-KW"/>
</dbReference>